<reference evidence="6 7" key="3">
    <citation type="submission" date="2018-08" db="EMBL/GenBank/DDBJ databases">
        <title>A genome reference for cultivated species of the human gut microbiota.</title>
        <authorList>
            <person name="Zou Y."/>
            <person name="Xue W."/>
            <person name="Luo G."/>
        </authorList>
    </citation>
    <scope>NUCLEOTIDE SEQUENCE [LARGE SCALE GENOMIC DNA]</scope>
    <source>
        <strain evidence="4 7">AF05-4</strain>
        <strain evidence="3 6">AF25-6</strain>
    </source>
</reference>
<feature type="signal peptide" evidence="1">
    <location>
        <begin position="1"/>
        <end position="22"/>
    </location>
</feature>
<evidence type="ECO:0000313" key="4">
    <source>
        <dbReference type="EMBL" id="RGW97286.1"/>
    </source>
</evidence>
<sequence length="447" mass="50493" precursor="true">MKKYILMPVLAALSLSGSVAQAQDFDNKPVVNVSNSKENLNFTIGARFMMDGAYYHSDFTPVKSGAAITDARIRTSMSYEDWYFYADFDFSKGKFSQKNIFLQYSLEGVKGTHRFKAGYYNNPASMANNTSRGSLHFISRSAAANAFSPSRELGLSYIFYNNHFFANQGVFAENKYNDQPSGYQGMSFGGRWVWRPINNEDRTFHVGAAFRYANIATGVVENNVLKTELDLGSSLETYVDATQDFLSAKLPWAKNVFDVGAEFLYKTDNFFTRGEYMYKHVTKERDDQALFEANLGSIDSWGSLEAWQKGNPLGENSFHGAYIEAGYKIFGDPYQYSNSDALLKGLNGRALEVVARYSYTGLNDLVEGEKYIPGRDQYYPNGILADYPATSLSVGGGNMHSATLGVNYSFNKFAQVMLSYTYNRLDRDKFQYDKNFHVLQARLMFQF</sequence>
<protein>
    <submittedName>
        <fullName evidence="2">Porin O-and P-like phosphate-selective protein</fullName>
    </submittedName>
</protein>
<proteinExistence type="predicted"/>
<accession>A0A120A380</accession>
<dbReference type="InterPro" id="IPR010870">
    <property type="entry name" value="Porin_O/P"/>
</dbReference>
<dbReference type="Gene3D" id="2.40.160.10">
    <property type="entry name" value="Porin"/>
    <property type="match status" value="1"/>
</dbReference>
<dbReference type="Proteomes" id="UP000284777">
    <property type="component" value="Unassembled WGS sequence"/>
</dbReference>
<feature type="chain" id="PRO_5036004329" evidence="1">
    <location>
        <begin position="23"/>
        <end position="447"/>
    </location>
</feature>
<dbReference type="EMBL" id="QSBD01000010">
    <property type="protein sequence ID" value="RGW97286.1"/>
    <property type="molecule type" value="Genomic_DNA"/>
</dbReference>
<dbReference type="STRING" id="46506.AA415_01276"/>
<organism evidence="2 5">
    <name type="scientific">Bacteroides stercoris</name>
    <dbReference type="NCBI Taxonomy" id="46506"/>
    <lineage>
        <taxon>Bacteria</taxon>
        <taxon>Pseudomonadati</taxon>
        <taxon>Bacteroidota</taxon>
        <taxon>Bacteroidia</taxon>
        <taxon>Bacteroidales</taxon>
        <taxon>Bacteroidaceae</taxon>
        <taxon>Bacteroides</taxon>
    </lineage>
</organism>
<keyword evidence="1" id="KW-0732">Signal</keyword>
<dbReference type="Proteomes" id="UP000284161">
    <property type="component" value="Unassembled WGS sequence"/>
</dbReference>
<evidence type="ECO:0000313" key="7">
    <source>
        <dbReference type="Proteomes" id="UP000284777"/>
    </source>
</evidence>
<reference evidence="2" key="2">
    <citation type="submission" date="2016-01" db="EMBL/GenBank/DDBJ databases">
        <authorList>
            <person name="McClelland M."/>
            <person name="Jain A."/>
            <person name="Saraogi P."/>
            <person name="Mendelson R."/>
            <person name="Westerman R."/>
            <person name="SanMiguel P."/>
            <person name="Csonka L."/>
        </authorList>
    </citation>
    <scope>NUCLEOTIDE SEQUENCE</scope>
    <source>
        <strain evidence="2">CL09T03C01</strain>
    </source>
</reference>
<dbReference type="AlphaFoldDB" id="A0A120A380"/>
<keyword evidence="5" id="KW-1185">Reference proteome</keyword>
<dbReference type="SUPFAM" id="SSF56935">
    <property type="entry name" value="Porins"/>
    <property type="match status" value="1"/>
</dbReference>
<dbReference type="InterPro" id="IPR023614">
    <property type="entry name" value="Porin_dom_sf"/>
</dbReference>
<dbReference type="Pfam" id="PF07396">
    <property type="entry name" value="Porin_O_P"/>
    <property type="match status" value="1"/>
</dbReference>
<dbReference type="PATRIC" id="fig|46506.5.peg.1362"/>
<gene>
    <name evidence="2" type="ORF">AA415_01276</name>
    <name evidence="4" type="ORF">DWV41_08295</name>
    <name evidence="3" type="ORF">DWY58_02800</name>
</gene>
<reference evidence="2 5" key="1">
    <citation type="journal article" date="2016" name="BMC Genomics">
        <title>Type VI secretion systems of human gut Bacteroidales segregate into three genetic architectures, two of which are contained on mobile genetic elements.</title>
        <authorList>
            <person name="Coyne M.J."/>
            <person name="Roelofs K.G."/>
            <person name="Comstock L.E."/>
        </authorList>
    </citation>
    <scope>NUCLEOTIDE SEQUENCE [LARGE SCALE GENOMIC DNA]</scope>
    <source>
        <strain evidence="2 5">CL09T03C01</strain>
    </source>
</reference>
<dbReference type="RefSeq" id="WP_005656365.1">
    <property type="nucleotide sequence ID" value="NZ_CAXVLE010000003.1"/>
</dbReference>
<dbReference type="EMBL" id="QRUB01000001">
    <property type="protein sequence ID" value="RGR30183.1"/>
    <property type="molecule type" value="Genomic_DNA"/>
</dbReference>
<name>A0A120A380_BACSE</name>
<comment type="caution">
    <text evidence="2">The sequence shown here is derived from an EMBL/GenBank/DDBJ whole genome shotgun (WGS) entry which is preliminary data.</text>
</comment>
<evidence type="ECO:0000313" key="2">
    <source>
        <dbReference type="EMBL" id="KWR56203.1"/>
    </source>
</evidence>
<dbReference type="GeneID" id="31797943"/>
<evidence type="ECO:0000313" key="3">
    <source>
        <dbReference type="EMBL" id="RGR30183.1"/>
    </source>
</evidence>
<evidence type="ECO:0000313" key="6">
    <source>
        <dbReference type="Proteomes" id="UP000284161"/>
    </source>
</evidence>
<evidence type="ECO:0000313" key="5">
    <source>
        <dbReference type="Proteomes" id="UP000056419"/>
    </source>
</evidence>
<dbReference type="Proteomes" id="UP000056419">
    <property type="component" value="Unassembled WGS sequence"/>
</dbReference>
<dbReference type="EMBL" id="LRGC01000004">
    <property type="protein sequence ID" value="KWR56203.1"/>
    <property type="molecule type" value="Genomic_DNA"/>
</dbReference>
<evidence type="ECO:0000256" key="1">
    <source>
        <dbReference type="SAM" id="SignalP"/>
    </source>
</evidence>